<dbReference type="PANTHER" id="PTHR30055:SF238">
    <property type="entry name" value="MYCOFACTOCIN BIOSYNTHESIS TRANSCRIPTIONAL REGULATOR MFTR-RELATED"/>
    <property type="match status" value="1"/>
</dbReference>
<evidence type="ECO:0000256" key="2">
    <source>
        <dbReference type="ARBA" id="ARBA00023125"/>
    </source>
</evidence>
<accession>A0ABP8E5S8</accession>
<dbReference type="PROSITE" id="PS50977">
    <property type="entry name" value="HTH_TETR_2"/>
    <property type="match status" value="1"/>
</dbReference>
<evidence type="ECO:0000259" key="6">
    <source>
        <dbReference type="PROSITE" id="PS50977"/>
    </source>
</evidence>
<keyword evidence="2 4" id="KW-0238">DNA-binding</keyword>
<evidence type="ECO:0000256" key="5">
    <source>
        <dbReference type="SAM" id="MobiDB-lite"/>
    </source>
</evidence>
<reference evidence="8" key="1">
    <citation type="journal article" date="2019" name="Int. J. Syst. Evol. Microbiol.">
        <title>The Global Catalogue of Microorganisms (GCM) 10K type strain sequencing project: providing services to taxonomists for standard genome sequencing and annotation.</title>
        <authorList>
            <consortium name="The Broad Institute Genomics Platform"/>
            <consortium name="The Broad Institute Genome Sequencing Center for Infectious Disease"/>
            <person name="Wu L."/>
            <person name="Ma J."/>
        </authorList>
    </citation>
    <scope>NUCLEOTIDE SEQUENCE [LARGE SCALE GENOMIC DNA]</scope>
    <source>
        <strain evidence="8">JCM 17442</strain>
    </source>
</reference>
<evidence type="ECO:0000313" key="7">
    <source>
        <dbReference type="EMBL" id="GAA4267559.1"/>
    </source>
</evidence>
<sequence>MTTTAPDISNESVTADADTSTLRERKKQRTRQLLHEVAMELVRERGLAGVTVEEICAEADVSTRTFFNYFSTKAAAAVGLTSPVLRDDVLESFHARRGDVGIVPDLCRVVAQTIDLPEDRARMKELMDLRPELVPTMHAWMNEFRGQILTAVEARIGAETAGLAVALVMSAFMVALHGPSVTSRDELAERLVRTVAEMAELAVR</sequence>
<feature type="domain" description="HTH tetR-type" evidence="6">
    <location>
        <begin position="28"/>
        <end position="88"/>
    </location>
</feature>
<keyword evidence="1" id="KW-0805">Transcription regulation</keyword>
<name>A0ABP8E5S8_9MICO</name>
<evidence type="ECO:0000256" key="3">
    <source>
        <dbReference type="ARBA" id="ARBA00023163"/>
    </source>
</evidence>
<feature type="compositionally biased region" description="Polar residues" evidence="5">
    <location>
        <begin position="1"/>
        <end position="20"/>
    </location>
</feature>
<comment type="caution">
    <text evidence="7">The sequence shown here is derived from an EMBL/GenBank/DDBJ whole genome shotgun (WGS) entry which is preliminary data.</text>
</comment>
<keyword evidence="3" id="KW-0804">Transcription</keyword>
<dbReference type="InterPro" id="IPR050109">
    <property type="entry name" value="HTH-type_TetR-like_transc_reg"/>
</dbReference>
<dbReference type="Pfam" id="PF00440">
    <property type="entry name" value="TetR_N"/>
    <property type="match status" value="1"/>
</dbReference>
<dbReference type="InterPro" id="IPR009057">
    <property type="entry name" value="Homeodomain-like_sf"/>
</dbReference>
<gene>
    <name evidence="7" type="ORF">GCM10022256_31710</name>
</gene>
<dbReference type="SUPFAM" id="SSF46689">
    <property type="entry name" value="Homeodomain-like"/>
    <property type="match status" value="1"/>
</dbReference>
<dbReference type="EMBL" id="BAABAU010000004">
    <property type="protein sequence ID" value="GAA4267559.1"/>
    <property type="molecule type" value="Genomic_DNA"/>
</dbReference>
<dbReference type="PANTHER" id="PTHR30055">
    <property type="entry name" value="HTH-TYPE TRANSCRIPTIONAL REGULATOR RUTR"/>
    <property type="match status" value="1"/>
</dbReference>
<dbReference type="Gene3D" id="1.10.357.10">
    <property type="entry name" value="Tetracycline Repressor, domain 2"/>
    <property type="match status" value="1"/>
</dbReference>
<proteinExistence type="predicted"/>
<feature type="DNA-binding region" description="H-T-H motif" evidence="4">
    <location>
        <begin position="51"/>
        <end position="70"/>
    </location>
</feature>
<feature type="region of interest" description="Disordered" evidence="5">
    <location>
        <begin position="1"/>
        <end position="28"/>
    </location>
</feature>
<evidence type="ECO:0000256" key="4">
    <source>
        <dbReference type="PROSITE-ProRule" id="PRU00335"/>
    </source>
</evidence>
<dbReference type="RefSeq" id="WP_344797941.1">
    <property type="nucleotide sequence ID" value="NZ_BAABAU010000004.1"/>
</dbReference>
<dbReference type="Proteomes" id="UP001501594">
    <property type="component" value="Unassembled WGS sequence"/>
</dbReference>
<evidence type="ECO:0000256" key="1">
    <source>
        <dbReference type="ARBA" id="ARBA00023015"/>
    </source>
</evidence>
<organism evidence="7 8">
    <name type="scientific">Frondihabitans peucedani</name>
    <dbReference type="NCBI Taxonomy" id="598626"/>
    <lineage>
        <taxon>Bacteria</taxon>
        <taxon>Bacillati</taxon>
        <taxon>Actinomycetota</taxon>
        <taxon>Actinomycetes</taxon>
        <taxon>Micrococcales</taxon>
        <taxon>Microbacteriaceae</taxon>
        <taxon>Frondihabitans</taxon>
    </lineage>
</organism>
<evidence type="ECO:0000313" key="8">
    <source>
        <dbReference type="Proteomes" id="UP001501594"/>
    </source>
</evidence>
<dbReference type="InterPro" id="IPR001647">
    <property type="entry name" value="HTH_TetR"/>
</dbReference>
<protein>
    <submittedName>
        <fullName evidence="7">TetR family transcriptional regulator</fullName>
    </submittedName>
</protein>
<keyword evidence="8" id="KW-1185">Reference proteome</keyword>